<evidence type="ECO:0000313" key="2">
    <source>
        <dbReference type="Proteomes" id="UP000027120"/>
    </source>
</evidence>
<sequence length="79" mass="8740">MDTKTPPAPAILEKRPSIETEPKTLFDDEMNLAREAALKVINSKTKEEALKIFLEGLKPVGEVAVDQTWDLKPYSDVGA</sequence>
<name>A0A067GY12_CITSI</name>
<keyword evidence="2" id="KW-1185">Reference proteome</keyword>
<accession>A0A067GY12</accession>
<protein>
    <submittedName>
        <fullName evidence="1">Uncharacterized protein</fullName>
    </submittedName>
</protein>
<organism evidence="1 2">
    <name type="scientific">Citrus sinensis</name>
    <name type="common">Sweet orange</name>
    <name type="synonym">Citrus aurantium var. sinensis</name>
    <dbReference type="NCBI Taxonomy" id="2711"/>
    <lineage>
        <taxon>Eukaryota</taxon>
        <taxon>Viridiplantae</taxon>
        <taxon>Streptophyta</taxon>
        <taxon>Embryophyta</taxon>
        <taxon>Tracheophyta</taxon>
        <taxon>Spermatophyta</taxon>
        <taxon>Magnoliopsida</taxon>
        <taxon>eudicotyledons</taxon>
        <taxon>Gunneridae</taxon>
        <taxon>Pentapetalae</taxon>
        <taxon>rosids</taxon>
        <taxon>malvids</taxon>
        <taxon>Sapindales</taxon>
        <taxon>Rutaceae</taxon>
        <taxon>Aurantioideae</taxon>
        <taxon>Citrus</taxon>
    </lineage>
</organism>
<dbReference type="AlphaFoldDB" id="A0A067GY12"/>
<dbReference type="Proteomes" id="UP000027120">
    <property type="component" value="Unassembled WGS sequence"/>
</dbReference>
<dbReference type="PANTHER" id="PTHR34808">
    <property type="entry name" value="EXPRESSED PROTEIN"/>
    <property type="match status" value="1"/>
</dbReference>
<reference evidence="1 2" key="1">
    <citation type="submission" date="2014-04" db="EMBL/GenBank/DDBJ databases">
        <authorList>
            <consortium name="International Citrus Genome Consortium"/>
            <person name="Gmitter F."/>
            <person name="Chen C."/>
            <person name="Farmerie W."/>
            <person name="Harkins T."/>
            <person name="Desany B."/>
            <person name="Mohiuddin M."/>
            <person name="Kodira C."/>
            <person name="Borodovsky M."/>
            <person name="Lomsadze A."/>
            <person name="Burns P."/>
            <person name="Jenkins J."/>
            <person name="Prochnik S."/>
            <person name="Shu S."/>
            <person name="Chapman J."/>
            <person name="Pitluck S."/>
            <person name="Schmutz J."/>
            <person name="Rokhsar D."/>
        </authorList>
    </citation>
    <scope>NUCLEOTIDE SEQUENCE</scope>
</reference>
<proteinExistence type="predicted"/>
<evidence type="ECO:0000313" key="1">
    <source>
        <dbReference type="EMBL" id="KDO83580.1"/>
    </source>
</evidence>
<dbReference type="SMR" id="A0A067GY12"/>
<dbReference type="EMBL" id="KK784874">
    <property type="protein sequence ID" value="KDO83580.1"/>
    <property type="molecule type" value="Genomic_DNA"/>
</dbReference>
<dbReference type="PANTHER" id="PTHR34808:SF6">
    <property type="match status" value="1"/>
</dbReference>
<gene>
    <name evidence="1" type="ORF">CISIN_1g039826mg</name>
</gene>